<comment type="caution">
    <text evidence="1">The sequence shown here is derived from an EMBL/GenBank/DDBJ whole genome shotgun (WGS) entry which is preliminary data.</text>
</comment>
<dbReference type="EMBL" id="CM056744">
    <property type="protein sequence ID" value="KAJ8665426.1"/>
    <property type="molecule type" value="Genomic_DNA"/>
</dbReference>
<accession>A0ACC2N3Z8</accession>
<dbReference type="Proteomes" id="UP001239111">
    <property type="component" value="Chromosome 4"/>
</dbReference>
<keyword evidence="2" id="KW-1185">Reference proteome</keyword>
<reference evidence="1" key="1">
    <citation type="submission" date="2023-04" db="EMBL/GenBank/DDBJ databases">
        <title>A chromosome-level genome assembly of the parasitoid wasp Eretmocerus hayati.</title>
        <authorList>
            <person name="Zhong Y."/>
            <person name="Liu S."/>
            <person name="Liu Y."/>
        </authorList>
    </citation>
    <scope>NUCLEOTIDE SEQUENCE</scope>
    <source>
        <strain evidence="1">ZJU_SS_LIU_2023</strain>
    </source>
</reference>
<evidence type="ECO:0000313" key="1">
    <source>
        <dbReference type="EMBL" id="KAJ8665426.1"/>
    </source>
</evidence>
<protein>
    <submittedName>
        <fullName evidence="1">Uncharacterized protein</fullName>
    </submittedName>
</protein>
<name>A0ACC2N3Z8_9HYME</name>
<organism evidence="1 2">
    <name type="scientific">Eretmocerus hayati</name>
    <dbReference type="NCBI Taxonomy" id="131215"/>
    <lineage>
        <taxon>Eukaryota</taxon>
        <taxon>Metazoa</taxon>
        <taxon>Ecdysozoa</taxon>
        <taxon>Arthropoda</taxon>
        <taxon>Hexapoda</taxon>
        <taxon>Insecta</taxon>
        <taxon>Pterygota</taxon>
        <taxon>Neoptera</taxon>
        <taxon>Endopterygota</taxon>
        <taxon>Hymenoptera</taxon>
        <taxon>Apocrita</taxon>
        <taxon>Proctotrupomorpha</taxon>
        <taxon>Chalcidoidea</taxon>
        <taxon>Aphelinidae</taxon>
        <taxon>Aphelininae</taxon>
        <taxon>Eretmocerus</taxon>
    </lineage>
</organism>
<gene>
    <name evidence="1" type="ORF">QAD02_007088</name>
</gene>
<proteinExistence type="predicted"/>
<sequence length="335" mass="37607">MLYIRESPPWAQPFFLASLLSEALLKHALNRILVSRPSAPGLAHHLACSRSTAASSKGLYVAIELRFQAKKCPMQRIYDLFFYAFIPTKLQTAGKASISESLCYEDELCVLPRQSLFRLGPYRHFRDIIRVSPLFLLLFPVLFRLSEASSLNNGISNETVAKNAQAISLADEENIFVSDSLFTNNVQVPNQGNVLDISDNVPSVENLIDDPSIWPTDESFKDLIVKVGFIQNLDADFSCTKRPIRDKVRDPSLKSHIEKYDNKGLGSVSYLSSFTCNEFIGLMAKKVLHGIVGEIRESGAYSINKDSTPDISHVDQLTFIMRYVDPLGIPRKRFL</sequence>
<evidence type="ECO:0000313" key="2">
    <source>
        <dbReference type="Proteomes" id="UP001239111"/>
    </source>
</evidence>